<dbReference type="InterPro" id="IPR013106">
    <property type="entry name" value="Ig_V-set"/>
</dbReference>
<sequence>MVLTMSHYRMMPDLQSLTIVVYIVFAYLTPQGSAISWVKFDVPQFAARGGDATLTCQFHLDGEQLYSVKWYKNDKEFYRYINNEWPAPQQAFHISGALIDLANSDQQRVRLRNVNLSSEGRYKCEVLTEAPHFKTLVKSGVMKVVELPRGLPQVTGSNYEYSPGDLVNVTCTSPLSIPPAILTWFINGQQAPQEYLQNYSNHLSEDGQEASRLGLQFHVHHWHFIDDRLLLTCKAQILRLYEHEVEHLVTLKSSLIPALLGGQSSGSSKPVISIIIVSIYMLFKIW</sequence>
<accession>A0AAV2QTM2</accession>
<dbReference type="Proteomes" id="UP001497623">
    <property type="component" value="Unassembled WGS sequence"/>
</dbReference>
<evidence type="ECO:0000313" key="3">
    <source>
        <dbReference type="Proteomes" id="UP001497623"/>
    </source>
</evidence>
<name>A0AAV2QTM2_MEGNR</name>
<gene>
    <name evidence="2" type="ORF">MNOR_LOCUS16970</name>
</gene>
<dbReference type="PANTHER" id="PTHR21261:SF15">
    <property type="entry name" value="BEATEN PATH IIIA, ISOFORM D-RELATED"/>
    <property type="match status" value="1"/>
</dbReference>
<evidence type="ECO:0000313" key="2">
    <source>
        <dbReference type="EMBL" id="CAL4101267.1"/>
    </source>
</evidence>
<feature type="domain" description="Ig-like" evidence="1">
    <location>
        <begin position="30"/>
        <end position="126"/>
    </location>
</feature>
<dbReference type="AlphaFoldDB" id="A0AAV2QTM2"/>
<protein>
    <recommendedName>
        <fullName evidence="1">Ig-like domain-containing protein</fullName>
    </recommendedName>
</protein>
<dbReference type="InterPro" id="IPR013783">
    <property type="entry name" value="Ig-like_fold"/>
</dbReference>
<dbReference type="SMART" id="SM00409">
    <property type="entry name" value="IG"/>
    <property type="match status" value="2"/>
</dbReference>
<feature type="domain" description="Ig-like" evidence="1">
    <location>
        <begin position="152"/>
        <end position="250"/>
    </location>
</feature>
<dbReference type="InterPro" id="IPR003599">
    <property type="entry name" value="Ig_sub"/>
</dbReference>
<dbReference type="SUPFAM" id="SSF48726">
    <property type="entry name" value="Immunoglobulin"/>
    <property type="match status" value="2"/>
</dbReference>
<proteinExistence type="predicted"/>
<dbReference type="Pfam" id="PF07686">
    <property type="entry name" value="V-set"/>
    <property type="match status" value="1"/>
</dbReference>
<dbReference type="InterPro" id="IPR036179">
    <property type="entry name" value="Ig-like_dom_sf"/>
</dbReference>
<keyword evidence="3" id="KW-1185">Reference proteome</keyword>
<comment type="caution">
    <text evidence="2">The sequence shown here is derived from an EMBL/GenBank/DDBJ whole genome shotgun (WGS) entry which is preliminary data.</text>
</comment>
<dbReference type="EMBL" id="CAXKWB010011415">
    <property type="protein sequence ID" value="CAL4101267.1"/>
    <property type="molecule type" value="Genomic_DNA"/>
</dbReference>
<organism evidence="2 3">
    <name type="scientific">Meganyctiphanes norvegica</name>
    <name type="common">Northern krill</name>
    <name type="synonym">Thysanopoda norvegica</name>
    <dbReference type="NCBI Taxonomy" id="48144"/>
    <lineage>
        <taxon>Eukaryota</taxon>
        <taxon>Metazoa</taxon>
        <taxon>Ecdysozoa</taxon>
        <taxon>Arthropoda</taxon>
        <taxon>Crustacea</taxon>
        <taxon>Multicrustacea</taxon>
        <taxon>Malacostraca</taxon>
        <taxon>Eumalacostraca</taxon>
        <taxon>Eucarida</taxon>
        <taxon>Euphausiacea</taxon>
        <taxon>Euphausiidae</taxon>
        <taxon>Meganyctiphanes</taxon>
    </lineage>
</organism>
<dbReference type="FunFam" id="2.60.40.10:FF:000437">
    <property type="entry name" value="Beat-IIIc, isoform A"/>
    <property type="match status" value="1"/>
</dbReference>
<dbReference type="Gene3D" id="2.60.40.10">
    <property type="entry name" value="Immunoglobulins"/>
    <property type="match status" value="2"/>
</dbReference>
<dbReference type="InterPro" id="IPR007110">
    <property type="entry name" value="Ig-like_dom"/>
</dbReference>
<evidence type="ECO:0000259" key="1">
    <source>
        <dbReference type="PROSITE" id="PS50835"/>
    </source>
</evidence>
<reference evidence="2 3" key="1">
    <citation type="submission" date="2024-05" db="EMBL/GenBank/DDBJ databases">
        <authorList>
            <person name="Wallberg A."/>
        </authorList>
    </citation>
    <scope>NUCLEOTIDE SEQUENCE [LARGE SCALE GENOMIC DNA]</scope>
</reference>
<dbReference type="PROSITE" id="PS50835">
    <property type="entry name" value="IG_LIKE"/>
    <property type="match status" value="2"/>
</dbReference>
<dbReference type="PANTHER" id="PTHR21261">
    <property type="entry name" value="BEAT PROTEIN"/>
    <property type="match status" value="1"/>
</dbReference>